<dbReference type="EMBL" id="JAPEIS010000014">
    <property type="protein sequence ID" value="KAJ8059679.1"/>
    <property type="molecule type" value="Genomic_DNA"/>
</dbReference>
<keyword evidence="2" id="KW-1133">Transmembrane helix</keyword>
<name>A0A9X0AC18_9HELO</name>
<feature type="region of interest" description="Disordered" evidence="1">
    <location>
        <begin position="70"/>
        <end position="109"/>
    </location>
</feature>
<sequence length="128" mass="12985">MTPTDLNVLKLEAGGIIWAIVVGLSFIGCLGSRRFRENACVVLSAIWYPFGWVCAAVFGSVLRGVLGVRGDNGDNGGGGGGDGGEVGDGNEMVDMESANPGVPAAPAAATVVPVRGEEAESFDGEESI</sequence>
<evidence type="ECO:0000313" key="4">
    <source>
        <dbReference type="Proteomes" id="UP001152300"/>
    </source>
</evidence>
<evidence type="ECO:0000256" key="1">
    <source>
        <dbReference type="SAM" id="MobiDB-lite"/>
    </source>
</evidence>
<dbReference type="Proteomes" id="UP001152300">
    <property type="component" value="Unassembled WGS sequence"/>
</dbReference>
<accession>A0A9X0AC18</accession>
<protein>
    <submittedName>
        <fullName evidence="3">Uncharacterized protein</fullName>
    </submittedName>
</protein>
<evidence type="ECO:0000313" key="3">
    <source>
        <dbReference type="EMBL" id="KAJ8059679.1"/>
    </source>
</evidence>
<feature type="transmembrane region" description="Helical" evidence="2">
    <location>
        <begin position="15"/>
        <end position="32"/>
    </location>
</feature>
<feature type="compositionally biased region" description="Gly residues" evidence="1">
    <location>
        <begin position="73"/>
        <end position="87"/>
    </location>
</feature>
<dbReference type="AlphaFoldDB" id="A0A9X0AC18"/>
<gene>
    <name evidence="3" type="ORF">OCU04_011327</name>
</gene>
<feature type="transmembrane region" description="Helical" evidence="2">
    <location>
        <begin position="39"/>
        <end position="62"/>
    </location>
</feature>
<keyword evidence="2" id="KW-0472">Membrane</keyword>
<reference evidence="3" key="1">
    <citation type="submission" date="2022-11" db="EMBL/GenBank/DDBJ databases">
        <title>Genome Resource of Sclerotinia nivalis Strain SnTB1, a Plant Pathogen Isolated from American Ginseng.</title>
        <authorList>
            <person name="Fan S."/>
        </authorList>
    </citation>
    <scope>NUCLEOTIDE SEQUENCE</scope>
    <source>
        <strain evidence="3">SnTB1</strain>
    </source>
</reference>
<organism evidence="3 4">
    <name type="scientific">Sclerotinia nivalis</name>
    <dbReference type="NCBI Taxonomy" id="352851"/>
    <lineage>
        <taxon>Eukaryota</taxon>
        <taxon>Fungi</taxon>
        <taxon>Dikarya</taxon>
        <taxon>Ascomycota</taxon>
        <taxon>Pezizomycotina</taxon>
        <taxon>Leotiomycetes</taxon>
        <taxon>Helotiales</taxon>
        <taxon>Sclerotiniaceae</taxon>
        <taxon>Sclerotinia</taxon>
    </lineage>
</organism>
<proteinExistence type="predicted"/>
<feature type="compositionally biased region" description="Low complexity" evidence="1">
    <location>
        <begin position="98"/>
        <end position="109"/>
    </location>
</feature>
<dbReference type="OrthoDB" id="3560727at2759"/>
<comment type="caution">
    <text evidence="3">The sequence shown here is derived from an EMBL/GenBank/DDBJ whole genome shotgun (WGS) entry which is preliminary data.</text>
</comment>
<keyword evidence="2" id="KW-0812">Transmembrane</keyword>
<evidence type="ECO:0000256" key="2">
    <source>
        <dbReference type="SAM" id="Phobius"/>
    </source>
</evidence>
<keyword evidence="4" id="KW-1185">Reference proteome</keyword>